<dbReference type="OrthoDB" id="2245448at2759"/>
<keyword evidence="2" id="KW-1185">Reference proteome</keyword>
<gene>
    <name evidence="1" type="ORF">HMPREF1544_08020</name>
</gene>
<dbReference type="InParanoid" id="S2JRE6"/>
<organism evidence="1 2">
    <name type="scientific">Mucor circinelloides f. circinelloides (strain 1006PhL)</name>
    <name type="common">Mucormycosis agent</name>
    <name type="synonym">Calyptromyces circinelloides</name>
    <dbReference type="NCBI Taxonomy" id="1220926"/>
    <lineage>
        <taxon>Eukaryota</taxon>
        <taxon>Fungi</taxon>
        <taxon>Fungi incertae sedis</taxon>
        <taxon>Mucoromycota</taxon>
        <taxon>Mucoromycotina</taxon>
        <taxon>Mucoromycetes</taxon>
        <taxon>Mucorales</taxon>
        <taxon>Mucorineae</taxon>
        <taxon>Mucoraceae</taxon>
        <taxon>Mucor</taxon>
    </lineage>
</organism>
<evidence type="ECO:0000313" key="2">
    <source>
        <dbReference type="Proteomes" id="UP000014254"/>
    </source>
</evidence>
<proteinExistence type="predicted"/>
<protein>
    <submittedName>
        <fullName evidence="1">Uncharacterized protein</fullName>
    </submittedName>
</protein>
<sequence length="134" mass="15225">MNEVMARLDANLINYERRLRSAIASPSSHVPSALLKLDISKKYRSMMYAEGHGLYYLLHGLKTEGAVNLIEQKFVEFVLLSNEETSVLIPQTEIYYNDQSVDDTSINSIKLTNDEHALHIQINKKQSLTSSLKI</sequence>
<evidence type="ECO:0000313" key="1">
    <source>
        <dbReference type="EMBL" id="EPB85193.1"/>
    </source>
</evidence>
<dbReference type="Proteomes" id="UP000014254">
    <property type="component" value="Unassembled WGS sequence"/>
</dbReference>
<dbReference type="VEuPathDB" id="FungiDB:HMPREF1544_08020"/>
<accession>S2JRE6</accession>
<dbReference type="EMBL" id="KE124018">
    <property type="protein sequence ID" value="EPB85193.1"/>
    <property type="molecule type" value="Genomic_DNA"/>
</dbReference>
<dbReference type="AlphaFoldDB" id="S2JRE6"/>
<name>S2JRE6_MUCC1</name>
<reference evidence="2" key="1">
    <citation type="submission" date="2013-05" db="EMBL/GenBank/DDBJ databases">
        <title>The Genome sequence of Mucor circinelloides f. circinelloides 1006PhL.</title>
        <authorList>
            <consortium name="The Broad Institute Genomics Platform"/>
            <person name="Cuomo C."/>
            <person name="Earl A."/>
            <person name="Findley K."/>
            <person name="Lee S.C."/>
            <person name="Walker B."/>
            <person name="Young S."/>
            <person name="Zeng Q."/>
            <person name="Gargeya S."/>
            <person name="Fitzgerald M."/>
            <person name="Haas B."/>
            <person name="Abouelleil A."/>
            <person name="Allen A.W."/>
            <person name="Alvarado L."/>
            <person name="Arachchi H.M."/>
            <person name="Berlin A.M."/>
            <person name="Chapman S.B."/>
            <person name="Gainer-Dewar J."/>
            <person name="Goldberg J."/>
            <person name="Griggs A."/>
            <person name="Gujja S."/>
            <person name="Hansen M."/>
            <person name="Howarth C."/>
            <person name="Imamovic A."/>
            <person name="Ireland A."/>
            <person name="Larimer J."/>
            <person name="McCowan C."/>
            <person name="Murphy C."/>
            <person name="Pearson M."/>
            <person name="Poon T.W."/>
            <person name="Priest M."/>
            <person name="Roberts A."/>
            <person name="Saif S."/>
            <person name="Shea T."/>
            <person name="Sisk P."/>
            <person name="Sykes S."/>
            <person name="Wortman J."/>
            <person name="Nusbaum C."/>
            <person name="Birren B."/>
        </authorList>
    </citation>
    <scope>NUCLEOTIDE SEQUENCE [LARGE SCALE GENOMIC DNA]</scope>
    <source>
        <strain evidence="2">1006PhL</strain>
    </source>
</reference>